<dbReference type="PANTHER" id="PTHR40761:SF1">
    <property type="entry name" value="CONSERVED INTEGRAL MEMBRANE ALANINE VALINE AND LEUCINE RICH PROTEIN-RELATED"/>
    <property type="match status" value="1"/>
</dbReference>
<feature type="transmembrane region" description="Helical" evidence="1">
    <location>
        <begin position="210"/>
        <end position="230"/>
    </location>
</feature>
<dbReference type="RefSeq" id="WP_146844411.1">
    <property type="nucleotide sequence ID" value="NZ_BJWH01000001.1"/>
</dbReference>
<evidence type="ECO:0000313" key="2">
    <source>
        <dbReference type="EMBL" id="GEL96845.1"/>
    </source>
</evidence>
<comment type="caution">
    <text evidence="2">The sequence shown here is derived from an EMBL/GenBank/DDBJ whole genome shotgun (WGS) entry which is preliminary data.</text>
</comment>
<accession>A0A511JFY1</accession>
<feature type="transmembrane region" description="Helical" evidence="1">
    <location>
        <begin position="236"/>
        <end position="257"/>
    </location>
</feature>
<keyword evidence="1" id="KW-0812">Transmembrane</keyword>
<evidence type="ECO:0000256" key="1">
    <source>
        <dbReference type="SAM" id="Phobius"/>
    </source>
</evidence>
<feature type="transmembrane region" description="Helical" evidence="1">
    <location>
        <begin position="122"/>
        <end position="140"/>
    </location>
</feature>
<dbReference type="OrthoDB" id="4821789at2"/>
<name>A0A511JFY1_9CELL</name>
<reference evidence="2 3" key="1">
    <citation type="submission" date="2019-07" db="EMBL/GenBank/DDBJ databases">
        <title>Whole genome shotgun sequence of Cellulomonas terrae NBRC 100819.</title>
        <authorList>
            <person name="Hosoyama A."/>
            <person name="Uohara A."/>
            <person name="Ohji S."/>
            <person name="Ichikawa N."/>
        </authorList>
    </citation>
    <scope>NUCLEOTIDE SEQUENCE [LARGE SCALE GENOMIC DNA]</scope>
    <source>
        <strain evidence="2 3">NBRC 100819</strain>
    </source>
</reference>
<feature type="transmembrane region" description="Helical" evidence="1">
    <location>
        <begin position="178"/>
        <end position="198"/>
    </location>
</feature>
<dbReference type="PANTHER" id="PTHR40761">
    <property type="entry name" value="CONSERVED INTEGRAL MEMBRANE ALANINE VALINE AND LEUCINE RICH PROTEIN-RELATED"/>
    <property type="match status" value="1"/>
</dbReference>
<keyword evidence="3" id="KW-1185">Reference proteome</keyword>
<feature type="transmembrane region" description="Helical" evidence="1">
    <location>
        <begin position="92"/>
        <end position="110"/>
    </location>
</feature>
<keyword evidence="1" id="KW-1133">Transmembrane helix</keyword>
<evidence type="ECO:0000313" key="3">
    <source>
        <dbReference type="Proteomes" id="UP000321049"/>
    </source>
</evidence>
<dbReference type="Proteomes" id="UP000321049">
    <property type="component" value="Unassembled WGS sequence"/>
</dbReference>
<dbReference type="AlphaFoldDB" id="A0A511JFY1"/>
<dbReference type="EMBL" id="BJWH01000001">
    <property type="protein sequence ID" value="GEL96845.1"/>
    <property type="molecule type" value="Genomic_DNA"/>
</dbReference>
<proteinExistence type="predicted"/>
<feature type="transmembrane region" description="Helical" evidence="1">
    <location>
        <begin position="147"/>
        <end position="166"/>
    </location>
</feature>
<sequence length="277" mass="27890">MTVSLLCAIGSAFAYGTSTLMQAVATRRARGLAAVLTPLVIGAFVVDGVGFVLSLLALNTLPLFVVQSIMASMLVVVVVGARFVLHARMRRLDVAAVVVVIVALVLIGLGSGEQPAVAPPASFERAMLVATGVLVVVALASYRSGPGWLLAAVAGLGFSGAAIAARASHHHDGIWATLWQPMTACIVVGGIVGALWYLRALERLAAGPSAAILSVIEVVVPGAVGVLVLGDTVANGMLPGVVVGLVLAISGCVVLAMSPANEAAEGEPAPRTEPAPA</sequence>
<keyword evidence="1" id="KW-0472">Membrane</keyword>
<dbReference type="SUPFAM" id="SSF103481">
    <property type="entry name" value="Multidrug resistance efflux transporter EmrE"/>
    <property type="match status" value="1"/>
</dbReference>
<organism evidence="2 3">
    <name type="scientific">Cellulomonas terrae</name>
    <dbReference type="NCBI Taxonomy" id="311234"/>
    <lineage>
        <taxon>Bacteria</taxon>
        <taxon>Bacillati</taxon>
        <taxon>Actinomycetota</taxon>
        <taxon>Actinomycetes</taxon>
        <taxon>Micrococcales</taxon>
        <taxon>Cellulomonadaceae</taxon>
        <taxon>Cellulomonas</taxon>
    </lineage>
</organism>
<feature type="transmembrane region" description="Helical" evidence="1">
    <location>
        <begin position="64"/>
        <end position="85"/>
    </location>
</feature>
<gene>
    <name evidence="2" type="ORF">CTE05_03920</name>
</gene>
<dbReference type="InterPro" id="IPR037185">
    <property type="entry name" value="EmrE-like"/>
</dbReference>
<protein>
    <submittedName>
        <fullName evidence="2">Membrane protein</fullName>
    </submittedName>
</protein>
<feature type="transmembrane region" description="Helical" evidence="1">
    <location>
        <begin position="31"/>
        <end position="58"/>
    </location>
</feature>